<feature type="domain" description="DUF4349" evidence="3">
    <location>
        <begin position="132"/>
        <end position="368"/>
    </location>
</feature>
<dbReference type="InterPro" id="IPR025645">
    <property type="entry name" value="DUF4349"/>
</dbReference>
<dbReference type="EMBL" id="QJSU01000005">
    <property type="protein sequence ID" value="PYE38875.1"/>
    <property type="molecule type" value="Genomic_DNA"/>
</dbReference>
<feature type="compositionally biased region" description="Basic and acidic residues" evidence="1">
    <location>
        <begin position="12"/>
        <end position="21"/>
    </location>
</feature>
<reference evidence="4 5" key="1">
    <citation type="submission" date="2018-06" db="EMBL/GenBank/DDBJ databases">
        <title>Genomic Encyclopedia of Type Strains, Phase III (KMG-III): the genomes of soil and plant-associated and newly described type strains.</title>
        <authorList>
            <person name="Whitman W."/>
        </authorList>
    </citation>
    <scope>NUCLEOTIDE SEQUENCE [LARGE SCALE GENOMIC DNA]</scope>
    <source>
        <strain evidence="4 5">CECT 5889</strain>
    </source>
</reference>
<comment type="caution">
    <text evidence="4">The sequence shown here is derived from an EMBL/GenBank/DDBJ whole genome shotgun (WGS) entry which is preliminary data.</text>
</comment>
<name>A0A2V4VJC3_9GAMM</name>
<feature type="compositionally biased region" description="Basic and acidic residues" evidence="1">
    <location>
        <begin position="414"/>
        <end position="426"/>
    </location>
</feature>
<accession>A0A2V4VJC3</accession>
<organism evidence="4 5">
    <name type="scientific">Psychrobacter fozii</name>
    <dbReference type="NCBI Taxonomy" id="198480"/>
    <lineage>
        <taxon>Bacteria</taxon>
        <taxon>Pseudomonadati</taxon>
        <taxon>Pseudomonadota</taxon>
        <taxon>Gammaproteobacteria</taxon>
        <taxon>Moraxellales</taxon>
        <taxon>Moraxellaceae</taxon>
        <taxon>Psychrobacter</taxon>
    </lineage>
</organism>
<keyword evidence="2" id="KW-0812">Transmembrane</keyword>
<evidence type="ECO:0000313" key="5">
    <source>
        <dbReference type="Proteomes" id="UP000247746"/>
    </source>
</evidence>
<feature type="transmembrane region" description="Helical" evidence="2">
    <location>
        <begin position="346"/>
        <end position="367"/>
    </location>
</feature>
<feature type="compositionally biased region" description="Polar residues" evidence="1">
    <location>
        <begin position="404"/>
        <end position="413"/>
    </location>
</feature>
<keyword evidence="5" id="KW-1185">Reference proteome</keyword>
<dbReference type="AlphaFoldDB" id="A0A2V4VJC3"/>
<feature type="region of interest" description="Disordered" evidence="1">
    <location>
        <begin position="397"/>
        <end position="426"/>
    </location>
</feature>
<evidence type="ECO:0000259" key="3">
    <source>
        <dbReference type="Pfam" id="PF14257"/>
    </source>
</evidence>
<keyword evidence="2" id="KW-0472">Membrane</keyword>
<feature type="region of interest" description="Disordered" evidence="1">
    <location>
        <begin position="1"/>
        <end position="29"/>
    </location>
</feature>
<protein>
    <submittedName>
        <fullName evidence="4">Uncharacterized protein DUF4349</fullName>
    </submittedName>
</protein>
<gene>
    <name evidence="4" type="ORF">DFP82_10528</name>
</gene>
<keyword evidence="2" id="KW-1133">Transmembrane helix</keyword>
<proteinExistence type="predicted"/>
<sequence>MVSESHLLKKQVGFDRQHDSMMSKLKTSSPPNRLSLAIAAAMLGSVLLMSGCSQSEEYAESASEEPSDYANEKAVDTDINTMMSEQSAAVEPELELEADNQANELTVENLSESSEQTLAIQAANIQIQGKELLINASTNFTVKDVVKSSAAIETLTRQQGGYVALSNISNYPRSDRTFVQGDKNITITTYNRQAEMTVRVPRVNVHKFLEQMQQQVAFLNSQEFTAQDVTLDIYREQLASQLNSDMVDELSQERLESKNDKDQGSNVDAITATYAARRQKELAKLKQMDIADKVKYSTINLSFMQPDVSYKETTQNLDVLIDAERPSFGTEVNKSFKDGWSMLRSFALGIIQLWWLVVLGGVFYLIYRIIKAIYRKFFKHSPRVEHLRRNLMGENQDVHHSEGIKSNQVGDNTDSAKETDSKDAKH</sequence>
<dbReference type="Pfam" id="PF14257">
    <property type="entry name" value="DUF4349"/>
    <property type="match status" value="1"/>
</dbReference>
<evidence type="ECO:0000256" key="1">
    <source>
        <dbReference type="SAM" id="MobiDB-lite"/>
    </source>
</evidence>
<evidence type="ECO:0000313" key="4">
    <source>
        <dbReference type="EMBL" id="PYE38875.1"/>
    </source>
</evidence>
<dbReference type="Proteomes" id="UP000247746">
    <property type="component" value="Unassembled WGS sequence"/>
</dbReference>
<evidence type="ECO:0000256" key="2">
    <source>
        <dbReference type="SAM" id="Phobius"/>
    </source>
</evidence>